<dbReference type="GO" id="GO:0007030">
    <property type="term" value="P:Golgi organization"/>
    <property type="evidence" value="ECO:0007669"/>
    <property type="project" value="TreeGrafter"/>
</dbReference>
<evidence type="ECO:0000256" key="3">
    <source>
        <dbReference type="ARBA" id="ARBA00023121"/>
    </source>
</evidence>
<dbReference type="GO" id="GO:0043001">
    <property type="term" value="P:Golgi to plasma membrane protein transport"/>
    <property type="evidence" value="ECO:0007669"/>
    <property type="project" value="TreeGrafter"/>
</dbReference>
<keyword evidence="3" id="KW-0446">Lipid-binding</keyword>
<organism evidence="5 6">
    <name type="scientific">Glycomyces paridis</name>
    <dbReference type="NCBI Taxonomy" id="2126555"/>
    <lineage>
        <taxon>Bacteria</taxon>
        <taxon>Bacillati</taxon>
        <taxon>Actinomycetota</taxon>
        <taxon>Actinomycetes</taxon>
        <taxon>Glycomycetales</taxon>
        <taxon>Glycomycetaceae</taxon>
        <taxon>Glycomyces</taxon>
    </lineage>
</organism>
<dbReference type="InterPro" id="IPR008628">
    <property type="entry name" value="GPP34-like"/>
</dbReference>
<dbReference type="EMBL" id="STGX01000004">
    <property type="protein sequence ID" value="THV30019.1"/>
    <property type="molecule type" value="Genomic_DNA"/>
</dbReference>
<dbReference type="GO" id="GO:0012505">
    <property type="term" value="C:endomembrane system"/>
    <property type="evidence" value="ECO:0007669"/>
    <property type="project" value="UniProtKB-ARBA"/>
</dbReference>
<dbReference type="PANTHER" id="PTHR12704:SF2">
    <property type="entry name" value="GOLGI PHOSPHOPROTEIN 3 HOMOLOG SAURON"/>
    <property type="match status" value="1"/>
</dbReference>
<dbReference type="OrthoDB" id="4962633at2"/>
<accession>A0A4S8PMZ7</accession>
<sequence length="225" mass="23997">METLIVEDLLLLLLDDEKGHIAGEGTLYYALGGAVLLELALTERVRVEAKKSAFGSSLIHAVGSAPPADPVLAEAFGKIREKPRTAQYLVTTLGSHLRTRIADRLVERGLVRRDTKKVLGLFRSTTWPAEDTRHEDELRERIRAVLVDGEDPDPRTGAVIALLSASGQMPVVLRYPGVSASAVAKRVKAVSEGLWAAEAVKDAIVATNAAIAAAGTAAVMTVISQ</sequence>
<dbReference type="GO" id="GO:0048194">
    <property type="term" value="P:Golgi vesicle budding"/>
    <property type="evidence" value="ECO:0007669"/>
    <property type="project" value="TreeGrafter"/>
</dbReference>
<dbReference type="GO" id="GO:0070273">
    <property type="term" value="F:phosphatidylinositol-4-phosphate binding"/>
    <property type="evidence" value="ECO:0007669"/>
    <property type="project" value="InterPro"/>
</dbReference>
<dbReference type="GO" id="GO:0005829">
    <property type="term" value="C:cytosol"/>
    <property type="evidence" value="ECO:0007669"/>
    <property type="project" value="TreeGrafter"/>
</dbReference>
<proteinExistence type="predicted"/>
<comment type="caution">
    <text evidence="5">The sequence shown here is derived from an EMBL/GenBank/DDBJ whole genome shotgun (WGS) entry which is preliminary data.</text>
</comment>
<reference evidence="5 6" key="1">
    <citation type="journal article" date="2018" name="Int. J. Syst. Evol. Microbiol.">
        <title>Glycomyces paridis sp. nov., isolated from the medicinal plant Paris polyphylla.</title>
        <authorList>
            <person name="Fang X.M."/>
            <person name="Bai J.L."/>
            <person name="Su J."/>
            <person name="Zhao L.L."/>
            <person name="Liu H.Y."/>
            <person name="Ma B.P."/>
            <person name="Zhang Y.Q."/>
            <person name="Yu L.Y."/>
        </authorList>
    </citation>
    <scope>NUCLEOTIDE SEQUENCE [LARGE SCALE GENOMIC DNA]</scope>
    <source>
        <strain evidence="5 6">CPCC 204357</strain>
    </source>
</reference>
<dbReference type="Proteomes" id="UP000305792">
    <property type="component" value="Unassembled WGS sequence"/>
</dbReference>
<keyword evidence="6" id="KW-1185">Reference proteome</keyword>
<dbReference type="AlphaFoldDB" id="A0A4S8PMZ7"/>
<evidence type="ECO:0000256" key="4">
    <source>
        <dbReference type="ARBA" id="ARBA00023136"/>
    </source>
</evidence>
<dbReference type="InterPro" id="IPR038261">
    <property type="entry name" value="GPP34-like_sf"/>
</dbReference>
<name>A0A4S8PMZ7_9ACTN</name>
<evidence type="ECO:0000256" key="2">
    <source>
        <dbReference type="ARBA" id="ARBA00023034"/>
    </source>
</evidence>
<keyword evidence="2" id="KW-0333">Golgi apparatus</keyword>
<dbReference type="RefSeq" id="WP_136528892.1">
    <property type="nucleotide sequence ID" value="NZ_STGX01000004.1"/>
</dbReference>
<keyword evidence="4" id="KW-0472">Membrane</keyword>
<comment type="subcellular location">
    <subcellularLocation>
        <location evidence="1">Golgi apparatus membrane</location>
        <topology evidence="1">Peripheral membrane protein</topology>
        <orientation evidence="1">Cytoplasmic side</orientation>
    </subcellularLocation>
</comment>
<dbReference type="Gene3D" id="1.10.3630.10">
    <property type="entry name" value="yeast vps74-n-term truncation variant domain like"/>
    <property type="match status" value="1"/>
</dbReference>
<dbReference type="GO" id="GO:0006890">
    <property type="term" value="P:retrograde vesicle-mediated transport, Golgi to endoplasmic reticulum"/>
    <property type="evidence" value="ECO:0007669"/>
    <property type="project" value="TreeGrafter"/>
</dbReference>
<protein>
    <submittedName>
        <fullName evidence="5">GPP34 family phosphoprotein</fullName>
    </submittedName>
</protein>
<gene>
    <name evidence="5" type="ORF">E9998_06445</name>
</gene>
<evidence type="ECO:0000256" key="1">
    <source>
        <dbReference type="ARBA" id="ARBA00004255"/>
    </source>
</evidence>
<evidence type="ECO:0000313" key="5">
    <source>
        <dbReference type="EMBL" id="THV30019.1"/>
    </source>
</evidence>
<evidence type="ECO:0000313" key="6">
    <source>
        <dbReference type="Proteomes" id="UP000305792"/>
    </source>
</evidence>
<dbReference type="Pfam" id="PF05719">
    <property type="entry name" value="GPP34"/>
    <property type="match status" value="1"/>
</dbReference>
<dbReference type="PANTHER" id="PTHR12704">
    <property type="entry name" value="TRANS-GOLGI PROTEIN GMX33"/>
    <property type="match status" value="1"/>
</dbReference>